<keyword evidence="7" id="KW-1185">Reference proteome</keyword>
<keyword evidence="4" id="KW-0539">Nucleus</keyword>
<dbReference type="GO" id="GO:0090575">
    <property type="term" value="C:RNA polymerase II transcription regulator complex"/>
    <property type="evidence" value="ECO:0000318"/>
    <property type="project" value="GO_Central"/>
</dbReference>
<dbReference type="STRING" id="3983.A0A2C9VR57"/>
<dbReference type="GO" id="GO:0006357">
    <property type="term" value="P:regulation of transcription by RNA polymerase II"/>
    <property type="evidence" value="ECO:0000318"/>
    <property type="project" value="GO_Central"/>
</dbReference>
<dbReference type="GO" id="GO:0046983">
    <property type="term" value="F:protein dimerization activity"/>
    <property type="evidence" value="ECO:0007669"/>
    <property type="project" value="InterPro"/>
</dbReference>
<evidence type="ECO:0000256" key="2">
    <source>
        <dbReference type="ARBA" id="ARBA00023015"/>
    </source>
</evidence>
<dbReference type="PROSITE" id="PS50888">
    <property type="entry name" value="BHLH"/>
    <property type="match status" value="1"/>
</dbReference>
<sequence length="187" mass="21066">MKKGNSESPKLDRKTVERNRRIHMKGLCFKLASLIPSHRFKHSKELLSQQDQLDHAAAYIKHLTERIDELKKIKEQAMRSLGANNNPMDATMMGLRLPVIKLRDMGSSIEVAVISGLNKNFTLYEVITILEEEGAEVVSASFSTVGDKVFHSIHAQVKFSRVGVDTSRACHRLQELICWNAELSGSH</sequence>
<evidence type="ECO:0000259" key="5">
    <source>
        <dbReference type="PROSITE" id="PS50888"/>
    </source>
</evidence>
<gene>
    <name evidence="6" type="ORF">MANES_06G103800v8</name>
</gene>
<dbReference type="InterPro" id="IPR036638">
    <property type="entry name" value="HLH_DNA-bd_sf"/>
</dbReference>
<dbReference type="EMBL" id="CM004392">
    <property type="protein sequence ID" value="OAY47758.1"/>
    <property type="molecule type" value="Genomic_DNA"/>
</dbReference>
<evidence type="ECO:0000256" key="3">
    <source>
        <dbReference type="ARBA" id="ARBA00023163"/>
    </source>
</evidence>
<dbReference type="Pfam" id="PF00010">
    <property type="entry name" value="HLH"/>
    <property type="match status" value="1"/>
</dbReference>
<name>A0A2C9VR57_MANES</name>
<dbReference type="InterPro" id="IPR011598">
    <property type="entry name" value="bHLH_dom"/>
</dbReference>
<evidence type="ECO:0000256" key="4">
    <source>
        <dbReference type="ARBA" id="ARBA00023242"/>
    </source>
</evidence>
<dbReference type="Proteomes" id="UP000091857">
    <property type="component" value="Chromosome 6"/>
</dbReference>
<evidence type="ECO:0000256" key="1">
    <source>
        <dbReference type="ARBA" id="ARBA00004123"/>
    </source>
</evidence>
<keyword evidence="2" id="KW-0805">Transcription regulation</keyword>
<evidence type="ECO:0000313" key="7">
    <source>
        <dbReference type="Proteomes" id="UP000091857"/>
    </source>
</evidence>
<organism evidence="6 7">
    <name type="scientific">Manihot esculenta</name>
    <name type="common">Cassava</name>
    <name type="synonym">Jatropha manihot</name>
    <dbReference type="NCBI Taxonomy" id="3983"/>
    <lineage>
        <taxon>Eukaryota</taxon>
        <taxon>Viridiplantae</taxon>
        <taxon>Streptophyta</taxon>
        <taxon>Embryophyta</taxon>
        <taxon>Tracheophyta</taxon>
        <taxon>Spermatophyta</taxon>
        <taxon>Magnoliopsida</taxon>
        <taxon>eudicotyledons</taxon>
        <taxon>Gunneridae</taxon>
        <taxon>Pentapetalae</taxon>
        <taxon>rosids</taxon>
        <taxon>fabids</taxon>
        <taxon>Malpighiales</taxon>
        <taxon>Euphorbiaceae</taxon>
        <taxon>Crotonoideae</taxon>
        <taxon>Manihoteae</taxon>
        <taxon>Manihot</taxon>
    </lineage>
</organism>
<reference evidence="7" key="1">
    <citation type="journal article" date="2016" name="Nat. Biotechnol.">
        <title>Sequencing wild and cultivated cassava and related species reveals extensive interspecific hybridization and genetic diversity.</title>
        <authorList>
            <person name="Bredeson J.V."/>
            <person name="Lyons J.B."/>
            <person name="Prochnik S.E."/>
            <person name="Wu G.A."/>
            <person name="Ha C.M."/>
            <person name="Edsinger-Gonzales E."/>
            <person name="Grimwood J."/>
            <person name="Schmutz J."/>
            <person name="Rabbi I.Y."/>
            <person name="Egesi C."/>
            <person name="Nauluvula P."/>
            <person name="Lebot V."/>
            <person name="Ndunguru J."/>
            <person name="Mkamilo G."/>
            <person name="Bart R.S."/>
            <person name="Setter T.L."/>
            <person name="Gleadow R.M."/>
            <person name="Kulakow P."/>
            <person name="Ferguson M.E."/>
            <person name="Rounsley S."/>
            <person name="Rokhsar D.S."/>
        </authorList>
    </citation>
    <scope>NUCLEOTIDE SEQUENCE [LARGE SCALE GENOMIC DNA]</scope>
    <source>
        <strain evidence="7">cv. AM560-2</strain>
    </source>
</reference>
<dbReference type="GO" id="GO:0000977">
    <property type="term" value="F:RNA polymerase II transcription regulatory region sequence-specific DNA binding"/>
    <property type="evidence" value="ECO:0000318"/>
    <property type="project" value="GO_Central"/>
</dbReference>
<dbReference type="SMART" id="SM00353">
    <property type="entry name" value="HLH"/>
    <property type="match status" value="1"/>
</dbReference>
<dbReference type="Gramene" id="Manes.06G103800.1.v8.1">
    <property type="protein sequence ID" value="Manes.06G103800.1.v8.1.CDS"/>
    <property type="gene ID" value="Manes.06G103800.v8.1"/>
</dbReference>
<proteinExistence type="predicted"/>
<dbReference type="SUPFAM" id="SSF47459">
    <property type="entry name" value="HLH, helix-loop-helix DNA-binding domain"/>
    <property type="match status" value="1"/>
</dbReference>
<dbReference type="SMR" id="A0A2C9VR57"/>
<dbReference type="OMA" id="RRIHMKD"/>
<dbReference type="Gene3D" id="4.10.280.10">
    <property type="entry name" value="Helix-loop-helix DNA-binding domain"/>
    <property type="match status" value="1"/>
</dbReference>
<keyword evidence="3" id="KW-0804">Transcription</keyword>
<dbReference type="AlphaFoldDB" id="A0A2C9VR57"/>
<evidence type="ECO:0000313" key="6">
    <source>
        <dbReference type="EMBL" id="OAY47758.1"/>
    </source>
</evidence>
<dbReference type="GO" id="GO:0000981">
    <property type="term" value="F:DNA-binding transcription factor activity, RNA polymerase II-specific"/>
    <property type="evidence" value="ECO:0000318"/>
    <property type="project" value="GO_Central"/>
</dbReference>
<dbReference type="PANTHER" id="PTHR13935">
    <property type="entry name" value="ACHAETE-SCUTE TRANSCRIPTION FACTOR-RELATED"/>
    <property type="match status" value="1"/>
</dbReference>
<accession>A0A2C9VR57</accession>
<protein>
    <recommendedName>
        <fullName evidence="5">BHLH domain-containing protein</fullName>
    </recommendedName>
</protein>
<dbReference type="InterPro" id="IPR015660">
    <property type="entry name" value="MASH1/Ascl1a-like"/>
</dbReference>
<comment type="caution">
    <text evidence="6">The sequence shown here is derived from an EMBL/GenBank/DDBJ whole genome shotgun (WGS) entry which is preliminary data.</text>
</comment>
<dbReference type="OrthoDB" id="1870484at2759"/>
<comment type="subcellular location">
    <subcellularLocation>
        <location evidence="1">Nucleus</location>
    </subcellularLocation>
</comment>
<feature type="domain" description="BHLH" evidence="5">
    <location>
        <begin position="8"/>
        <end position="63"/>
    </location>
</feature>
<dbReference type="FunFam" id="4.10.280.10:FF:000146">
    <property type="entry name" value="Transcription factor bHLH162"/>
    <property type="match status" value="1"/>
</dbReference>
<dbReference type="PANTHER" id="PTHR13935:SF46">
    <property type="entry name" value="TRANSCRIPTION FACTOR BHLH167-RELATED"/>
    <property type="match status" value="1"/>
</dbReference>